<dbReference type="InterPro" id="IPR036047">
    <property type="entry name" value="F-box-like_dom_sf"/>
</dbReference>
<feature type="compositionally biased region" description="Basic and acidic residues" evidence="1">
    <location>
        <begin position="173"/>
        <end position="187"/>
    </location>
</feature>
<name>A0AAP0R882_LIQFO</name>
<protein>
    <recommendedName>
        <fullName evidence="2">F-box domain-containing protein</fullName>
    </recommendedName>
</protein>
<dbReference type="EMBL" id="JBBPBK010000012">
    <property type="protein sequence ID" value="KAK9273315.1"/>
    <property type="molecule type" value="Genomic_DNA"/>
</dbReference>
<dbReference type="Pfam" id="PF12937">
    <property type="entry name" value="F-box-like"/>
    <property type="match status" value="1"/>
</dbReference>
<evidence type="ECO:0000313" key="4">
    <source>
        <dbReference type="Proteomes" id="UP001415857"/>
    </source>
</evidence>
<accession>A0AAP0R882</accession>
<feature type="region of interest" description="Disordered" evidence="1">
    <location>
        <begin position="164"/>
        <end position="191"/>
    </location>
</feature>
<evidence type="ECO:0000313" key="3">
    <source>
        <dbReference type="EMBL" id="KAK9273315.1"/>
    </source>
</evidence>
<dbReference type="SUPFAM" id="SSF81383">
    <property type="entry name" value="F-box domain"/>
    <property type="match status" value="1"/>
</dbReference>
<reference evidence="3 4" key="1">
    <citation type="journal article" date="2024" name="Plant J.">
        <title>Genome sequences and population genomics reveal climatic adaptation and genomic divergence between two closely related sweetgum species.</title>
        <authorList>
            <person name="Xu W.Q."/>
            <person name="Ren C.Q."/>
            <person name="Zhang X.Y."/>
            <person name="Comes H.P."/>
            <person name="Liu X.H."/>
            <person name="Li Y.G."/>
            <person name="Kettle C.J."/>
            <person name="Jalonen R."/>
            <person name="Gaisberger H."/>
            <person name="Ma Y.Z."/>
            <person name="Qiu Y.X."/>
        </authorList>
    </citation>
    <scope>NUCLEOTIDE SEQUENCE [LARGE SCALE GENOMIC DNA]</scope>
    <source>
        <strain evidence="3">Hangzhou</strain>
    </source>
</reference>
<proteinExistence type="predicted"/>
<dbReference type="PANTHER" id="PTHR31215">
    <property type="entry name" value="OS05G0510400 PROTEIN-RELATED"/>
    <property type="match status" value="1"/>
</dbReference>
<sequence>MDENHFDRLPDDLLRSIFNKVLDAKTLCQCLSVSKRFASLVPQTDTVSLAVSPRTSRPTIPKPTGFLRSLINKFITKPLRFLHHIVVPSSAASPDSEDDPYGLPNEVFKSFSDIQSLCIQLPCHGGEFGSDGGDSLLKWKAEFGSEIESCVILGATSFQRNHKPSPNTIIINGKEREEQRGDEHEQSESESLFSNDELKLRVVWTISCLIAASARHYLLNKLVKEHPNLRNAVITDASGQGRLCMRDEQIVEMRNSAESSATTLERTQVPALKMKLWYVPELELPAAGRVMKGATLVVIRAVNGVKRVGSAGDLLEGAFEGEEEEKVLGEAVREMIKKKEKRTYTMEMDSF</sequence>
<dbReference type="InterPro" id="IPR044809">
    <property type="entry name" value="AUF1-like"/>
</dbReference>
<evidence type="ECO:0000259" key="2">
    <source>
        <dbReference type="Pfam" id="PF12937"/>
    </source>
</evidence>
<dbReference type="InterPro" id="IPR001810">
    <property type="entry name" value="F-box_dom"/>
</dbReference>
<feature type="domain" description="F-box" evidence="2">
    <location>
        <begin position="6"/>
        <end position="41"/>
    </location>
</feature>
<keyword evidence="4" id="KW-1185">Reference proteome</keyword>
<organism evidence="3 4">
    <name type="scientific">Liquidambar formosana</name>
    <name type="common">Formosan gum</name>
    <dbReference type="NCBI Taxonomy" id="63359"/>
    <lineage>
        <taxon>Eukaryota</taxon>
        <taxon>Viridiplantae</taxon>
        <taxon>Streptophyta</taxon>
        <taxon>Embryophyta</taxon>
        <taxon>Tracheophyta</taxon>
        <taxon>Spermatophyta</taxon>
        <taxon>Magnoliopsida</taxon>
        <taxon>eudicotyledons</taxon>
        <taxon>Gunneridae</taxon>
        <taxon>Pentapetalae</taxon>
        <taxon>Saxifragales</taxon>
        <taxon>Altingiaceae</taxon>
        <taxon>Liquidambar</taxon>
    </lineage>
</organism>
<dbReference type="CDD" id="cd09917">
    <property type="entry name" value="F-box_SF"/>
    <property type="match status" value="1"/>
</dbReference>
<dbReference type="Proteomes" id="UP001415857">
    <property type="component" value="Unassembled WGS sequence"/>
</dbReference>
<comment type="caution">
    <text evidence="3">The sequence shown here is derived from an EMBL/GenBank/DDBJ whole genome shotgun (WGS) entry which is preliminary data.</text>
</comment>
<dbReference type="AlphaFoldDB" id="A0AAP0R882"/>
<dbReference type="Gene3D" id="1.20.1280.50">
    <property type="match status" value="1"/>
</dbReference>
<gene>
    <name evidence="3" type="ORF">L1049_018122</name>
</gene>
<evidence type="ECO:0000256" key="1">
    <source>
        <dbReference type="SAM" id="MobiDB-lite"/>
    </source>
</evidence>